<sequence>ISAEAAYLYDAVHLYAKALIKVLRHGGRPRNGTAIIEAIKGTKYRSAMGYHVYIDENGDAAGNYTVLARGLTCNLKNKTVPGLMPVGTFSQTQSDKLPT</sequence>
<evidence type="ECO:0000313" key="6">
    <source>
        <dbReference type="EnsemblMetazoa" id="SCAU005477-PA"/>
    </source>
</evidence>
<dbReference type="InterPro" id="IPR028082">
    <property type="entry name" value="Peripla_BP_I"/>
</dbReference>
<dbReference type="Gene3D" id="3.40.50.2300">
    <property type="match status" value="1"/>
</dbReference>
<keyword evidence="2" id="KW-0812">Transmembrane</keyword>
<dbReference type="AlphaFoldDB" id="A0A1I8P7A7"/>
<keyword evidence="3" id="KW-1133">Transmembrane helix</keyword>
<evidence type="ECO:0000256" key="1">
    <source>
        <dbReference type="ARBA" id="ARBA00004370"/>
    </source>
</evidence>
<organism evidence="6 7">
    <name type="scientific">Stomoxys calcitrans</name>
    <name type="common">Stable fly</name>
    <name type="synonym">Conops calcitrans</name>
    <dbReference type="NCBI Taxonomy" id="35570"/>
    <lineage>
        <taxon>Eukaryota</taxon>
        <taxon>Metazoa</taxon>
        <taxon>Ecdysozoa</taxon>
        <taxon>Arthropoda</taxon>
        <taxon>Hexapoda</taxon>
        <taxon>Insecta</taxon>
        <taxon>Pterygota</taxon>
        <taxon>Neoptera</taxon>
        <taxon>Endopterygota</taxon>
        <taxon>Diptera</taxon>
        <taxon>Brachycera</taxon>
        <taxon>Muscomorpha</taxon>
        <taxon>Muscoidea</taxon>
        <taxon>Muscidae</taxon>
        <taxon>Stomoxys</taxon>
    </lineage>
</organism>
<keyword evidence="4" id="KW-0472">Membrane</keyword>
<proteinExistence type="predicted"/>
<protein>
    <recommendedName>
        <fullName evidence="5">Receptor ligand binding region domain-containing protein</fullName>
    </recommendedName>
</protein>
<dbReference type="STRING" id="35570.A0A1I8P7A7"/>
<name>A0A1I8P7A7_STOCA</name>
<comment type="subcellular location">
    <subcellularLocation>
        <location evidence="1">Membrane</location>
    </subcellularLocation>
</comment>
<gene>
    <name evidence="6" type="primary">106089610</name>
</gene>
<evidence type="ECO:0000256" key="2">
    <source>
        <dbReference type="ARBA" id="ARBA00022692"/>
    </source>
</evidence>
<dbReference type="VEuPathDB" id="VectorBase:SCAU005477"/>
<dbReference type="SUPFAM" id="SSF53822">
    <property type="entry name" value="Periplasmic binding protein-like I"/>
    <property type="match status" value="1"/>
</dbReference>
<dbReference type="EnsemblMetazoa" id="SCAU005477-RA">
    <property type="protein sequence ID" value="SCAU005477-PA"/>
    <property type="gene ID" value="SCAU005477"/>
</dbReference>
<dbReference type="Pfam" id="PF01094">
    <property type="entry name" value="ANF_receptor"/>
    <property type="match status" value="1"/>
</dbReference>
<dbReference type="Proteomes" id="UP000095300">
    <property type="component" value="Unassembled WGS sequence"/>
</dbReference>
<keyword evidence="7" id="KW-1185">Reference proteome</keyword>
<dbReference type="GO" id="GO:0016020">
    <property type="term" value="C:membrane"/>
    <property type="evidence" value="ECO:0007669"/>
    <property type="project" value="UniProtKB-SubCell"/>
</dbReference>
<evidence type="ECO:0000259" key="5">
    <source>
        <dbReference type="Pfam" id="PF01094"/>
    </source>
</evidence>
<dbReference type="InterPro" id="IPR001828">
    <property type="entry name" value="ANF_lig-bd_rcpt"/>
</dbReference>
<evidence type="ECO:0000256" key="4">
    <source>
        <dbReference type="ARBA" id="ARBA00023136"/>
    </source>
</evidence>
<evidence type="ECO:0000313" key="7">
    <source>
        <dbReference type="Proteomes" id="UP000095300"/>
    </source>
</evidence>
<feature type="domain" description="Receptor ligand binding region" evidence="5">
    <location>
        <begin position="5"/>
        <end position="67"/>
    </location>
</feature>
<accession>A0A1I8P7A7</accession>
<reference evidence="6" key="1">
    <citation type="submission" date="2020-05" db="UniProtKB">
        <authorList>
            <consortium name="EnsemblMetazoa"/>
        </authorList>
    </citation>
    <scope>IDENTIFICATION</scope>
    <source>
        <strain evidence="6">USDA</strain>
    </source>
</reference>
<evidence type="ECO:0000256" key="3">
    <source>
        <dbReference type="ARBA" id="ARBA00022989"/>
    </source>
</evidence>